<protein>
    <submittedName>
        <fullName evidence="1">Uncharacterized protein</fullName>
    </submittedName>
</protein>
<organism evidence="1 2">
    <name type="scientific">Kitasatospora putterlickiae</name>
    <dbReference type="NCBI Taxonomy" id="221725"/>
    <lineage>
        <taxon>Bacteria</taxon>
        <taxon>Bacillati</taxon>
        <taxon>Actinomycetota</taxon>
        <taxon>Actinomycetes</taxon>
        <taxon>Kitasatosporales</taxon>
        <taxon>Streptomycetaceae</taxon>
        <taxon>Kitasatospora</taxon>
    </lineage>
</organism>
<dbReference type="Proteomes" id="UP001499863">
    <property type="component" value="Unassembled WGS sequence"/>
</dbReference>
<proteinExistence type="predicted"/>
<accession>A0ABN1Y615</accession>
<name>A0ABN1Y615_9ACTN</name>
<evidence type="ECO:0000313" key="2">
    <source>
        <dbReference type="Proteomes" id="UP001499863"/>
    </source>
</evidence>
<comment type="caution">
    <text evidence="1">The sequence shown here is derived from an EMBL/GenBank/DDBJ whole genome shotgun (WGS) entry which is preliminary data.</text>
</comment>
<gene>
    <name evidence="1" type="ORF">GCM10009639_37940</name>
</gene>
<reference evidence="1 2" key="1">
    <citation type="journal article" date="2019" name="Int. J. Syst. Evol. Microbiol.">
        <title>The Global Catalogue of Microorganisms (GCM) 10K type strain sequencing project: providing services to taxonomists for standard genome sequencing and annotation.</title>
        <authorList>
            <consortium name="The Broad Institute Genomics Platform"/>
            <consortium name="The Broad Institute Genome Sequencing Center for Infectious Disease"/>
            <person name="Wu L."/>
            <person name="Ma J."/>
        </authorList>
    </citation>
    <scope>NUCLEOTIDE SEQUENCE [LARGE SCALE GENOMIC DNA]</scope>
    <source>
        <strain evidence="1 2">JCM 12393</strain>
    </source>
</reference>
<dbReference type="EMBL" id="BAAAKJ010000208">
    <property type="protein sequence ID" value="GAA1398908.1"/>
    <property type="molecule type" value="Genomic_DNA"/>
</dbReference>
<evidence type="ECO:0000313" key="1">
    <source>
        <dbReference type="EMBL" id="GAA1398908.1"/>
    </source>
</evidence>
<dbReference type="SUPFAM" id="SSF54593">
    <property type="entry name" value="Glyoxalase/Bleomycin resistance protein/Dihydroxybiphenyl dioxygenase"/>
    <property type="match status" value="1"/>
</dbReference>
<keyword evidence="2" id="KW-1185">Reference proteome</keyword>
<sequence>MAYWRVDDVDVVMARPLDLGAAPHEPPRDHGPFRAGAVRDPCGDVLGVLAGRG</sequence>
<dbReference type="Gene3D" id="3.10.180.10">
    <property type="entry name" value="2,3-Dihydroxybiphenyl 1,2-Dioxygenase, domain 1"/>
    <property type="match status" value="1"/>
</dbReference>
<dbReference type="InterPro" id="IPR029068">
    <property type="entry name" value="Glyas_Bleomycin-R_OHBP_Dase"/>
</dbReference>